<gene>
    <name evidence="1" type="ORF">PVAP13_5KG372507</name>
</gene>
<evidence type="ECO:0000313" key="2">
    <source>
        <dbReference type="Proteomes" id="UP000823388"/>
    </source>
</evidence>
<comment type="caution">
    <text evidence="1">The sequence shown here is derived from an EMBL/GenBank/DDBJ whole genome shotgun (WGS) entry which is preliminary data.</text>
</comment>
<name>A0A8T0SM07_PANVG</name>
<protein>
    <submittedName>
        <fullName evidence="1">Uncharacterized protein</fullName>
    </submittedName>
</protein>
<sequence>MKGVFWNSDGFKDPKKHKFISDLTKEHNLSFIAISQTGRKNFTSPFLKNLCAGRDFLWHVKEPRGRSGGIFLGIDLNVYDIGAIDEGDHYVKFHLCTKMDGFKWALVVVYGPAQNNLKEQFLTELVNMCSHGTPYDKNNDNFDSRWPFLFNAIIDGLNVRELEMSG</sequence>
<dbReference type="AlphaFoldDB" id="A0A8T0SM07"/>
<accession>A0A8T0SM07</accession>
<dbReference type="Gene3D" id="3.60.10.10">
    <property type="entry name" value="Endonuclease/exonuclease/phosphatase"/>
    <property type="match status" value="1"/>
</dbReference>
<dbReference type="SUPFAM" id="SSF56219">
    <property type="entry name" value="DNase I-like"/>
    <property type="match status" value="1"/>
</dbReference>
<keyword evidence="2" id="KW-1185">Reference proteome</keyword>
<organism evidence="1 2">
    <name type="scientific">Panicum virgatum</name>
    <name type="common">Blackwell switchgrass</name>
    <dbReference type="NCBI Taxonomy" id="38727"/>
    <lineage>
        <taxon>Eukaryota</taxon>
        <taxon>Viridiplantae</taxon>
        <taxon>Streptophyta</taxon>
        <taxon>Embryophyta</taxon>
        <taxon>Tracheophyta</taxon>
        <taxon>Spermatophyta</taxon>
        <taxon>Magnoliopsida</taxon>
        <taxon>Liliopsida</taxon>
        <taxon>Poales</taxon>
        <taxon>Poaceae</taxon>
        <taxon>PACMAD clade</taxon>
        <taxon>Panicoideae</taxon>
        <taxon>Panicodae</taxon>
        <taxon>Paniceae</taxon>
        <taxon>Panicinae</taxon>
        <taxon>Panicum</taxon>
        <taxon>Panicum sect. Hiantes</taxon>
    </lineage>
</organism>
<proteinExistence type="predicted"/>
<reference evidence="1" key="1">
    <citation type="submission" date="2020-05" db="EMBL/GenBank/DDBJ databases">
        <title>WGS assembly of Panicum virgatum.</title>
        <authorList>
            <person name="Lovell J.T."/>
            <person name="Jenkins J."/>
            <person name="Shu S."/>
            <person name="Juenger T.E."/>
            <person name="Schmutz J."/>
        </authorList>
    </citation>
    <scope>NUCLEOTIDE SEQUENCE</scope>
    <source>
        <strain evidence="1">AP13</strain>
    </source>
</reference>
<dbReference type="EMBL" id="CM029045">
    <property type="protein sequence ID" value="KAG2598043.1"/>
    <property type="molecule type" value="Genomic_DNA"/>
</dbReference>
<dbReference type="InterPro" id="IPR036691">
    <property type="entry name" value="Endo/exonu/phosph_ase_sf"/>
</dbReference>
<evidence type="ECO:0000313" key="1">
    <source>
        <dbReference type="EMBL" id="KAG2598043.1"/>
    </source>
</evidence>
<dbReference type="Proteomes" id="UP000823388">
    <property type="component" value="Chromosome 5K"/>
</dbReference>